<feature type="compositionally biased region" description="Basic and acidic residues" evidence="1">
    <location>
        <begin position="100"/>
        <end position="114"/>
    </location>
</feature>
<evidence type="ECO:0000256" key="1">
    <source>
        <dbReference type="SAM" id="MobiDB-lite"/>
    </source>
</evidence>
<feature type="region of interest" description="Disordered" evidence="1">
    <location>
        <begin position="21"/>
        <end position="238"/>
    </location>
</feature>
<feature type="compositionally biased region" description="Low complexity" evidence="1">
    <location>
        <begin position="167"/>
        <end position="182"/>
    </location>
</feature>
<dbReference type="KEGG" id="shun:DWB77_00072"/>
<keyword evidence="3" id="KW-1185">Reference proteome</keyword>
<gene>
    <name evidence="2" type="ORF">DWB77_00072</name>
</gene>
<feature type="compositionally biased region" description="Low complexity" evidence="1">
    <location>
        <begin position="78"/>
        <end position="87"/>
    </location>
</feature>
<feature type="compositionally biased region" description="Polar residues" evidence="1">
    <location>
        <begin position="40"/>
        <end position="54"/>
    </location>
</feature>
<dbReference type="AlphaFoldDB" id="A0A387H2T6"/>
<evidence type="ECO:0000313" key="3">
    <source>
        <dbReference type="Proteomes" id="UP000271554"/>
    </source>
</evidence>
<dbReference type="EMBL" id="CP032698">
    <property type="protein sequence ID" value="AYG77965.1"/>
    <property type="molecule type" value="Genomic_DNA"/>
</dbReference>
<sequence length="274" mass="29399">MCCHLDETRHLRPVRRPICPLHGHEAASKPWRGQWRDPSTAPSTPSADTLTAVSRSATGAPRTPPRRRVVRRGRRPRGPSAMRASRSVADAQTTRLRLSRRAEAAAAHGEENRRPRAQPVVGTPSWSNAHPMVRSAGDGLVAAQGRSHRHCAPPELAGQRGEPRCVTATGGTTASRSSSQTRVDANRSRDTAPNDADKSGIASNAPLAESVSATRGAVRDSRCSRQLRSARGGGDGSSSWCPFSWGACEAGGRESLRAAVRDRGMRHRALLLRS</sequence>
<dbReference type="Proteomes" id="UP000271554">
    <property type="component" value="Chromosome"/>
</dbReference>
<reference evidence="2 3" key="1">
    <citation type="submission" date="2018-10" db="EMBL/GenBank/DDBJ databases">
        <title>Relationship between Morphology and Antimicrobial Activity in Streptomyces.</title>
        <authorList>
            <person name="Kang H.J."/>
            <person name="Kim S.B."/>
        </authorList>
    </citation>
    <scope>NUCLEOTIDE SEQUENCE [LARGE SCALE GENOMIC DNA]</scope>
    <source>
        <strain evidence="2 3">BH38</strain>
    </source>
</reference>
<feature type="compositionally biased region" description="Basic residues" evidence="1">
    <location>
        <begin position="64"/>
        <end position="77"/>
    </location>
</feature>
<organism evidence="2 3">
    <name type="scientific">Streptomyces hundungensis</name>
    <dbReference type="NCBI Taxonomy" id="1077946"/>
    <lineage>
        <taxon>Bacteria</taxon>
        <taxon>Bacillati</taxon>
        <taxon>Actinomycetota</taxon>
        <taxon>Actinomycetes</taxon>
        <taxon>Kitasatosporales</taxon>
        <taxon>Streptomycetaceae</taxon>
        <taxon>Streptomyces</taxon>
    </lineage>
</organism>
<proteinExistence type="predicted"/>
<protein>
    <submittedName>
        <fullName evidence="2">Uncharacterized protein</fullName>
    </submittedName>
</protein>
<accession>A0A387H2T6</accession>
<evidence type="ECO:0000313" key="2">
    <source>
        <dbReference type="EMBL" id="AYG77965.1"/>
    </source>
</evidence>
<feature type="compositionally biased region" description="Basic and acidic residues" evidence="1">
    <location>
        <begin position="184"/>
        <end position="198"/>
    </location>
</feature>
<name>A0A387H2T6_9ACTN</name>